<feature type="region of interest" description="Disordered" evidence="8">
    <location>
        <begin position="1"/>
        <end position="86"/>
    </location>
</feature>
<accession>A0A4Y9F447</accession>
<dbReference type="GO" id="GO:0005829">
    <property type="term" value="C:cytosol"/>
    <property type="evidence" value="ECO:0007669"/>
    <property type="project" value="TreeGrafter"/>
</dbReference>
<evidence type="ECO:0000256" key="4">
    <source>
        <dbReference type="ARBA" id="ARBA00007439"/>
    </source>
</evidence>
<dbReference type="Gene3D" id="3.20.20.70">
    <property type="entry name" value="Aldolase class I"/>
    <property type="match status" value="1"/>
</dbReference>
<evidence type="ECO:0000313" key="10">
    <source>
        <dbReference type="Proteomes" id="UP000297951"/>
    </source>
</evidence>
<keyword evidence="5 7" id="KW-0413">Isomerase</keyword>
<dbReference type="GO" id="GO:0005975">
    <property type="term" value="P:carbohydrate metabolic process"/>
    <property type="evidence" value="ECO:0007669"/>
    <property type="project" value="UniProtKB-UniRule"/>
</dbReference>
<dbReference type="HAMAP" id="MF_01235">
    <property type="entry name" value="ManNAc6P_epimer"/>
    <property type="match status" value="1"/>
</dbReference>
<evidence type="ECO:0000256" key="3">
    <source>
        <dbReference type="ARBA" id="ARBA00005081"/>
    </source>
</evidence>
<evidence type="ECO:0000256" key="5">
    <source>
        <dbReference type="ARBA" id="ARBA00023235"/>
    </source>
</evidence>
<dbReference type="SUPFAM" id="SSF51366">
    <property type="entry name" value="Ribulose-phoshate binding barrel"/>
    <property type="match status" value="1"/>
</dbReference>
<dbReference type="InterPro" id="IPR011060">
    <property type="entry name" value="RibuloseP-bd_barrel"/>
</dbReference>
<feature type="compositionally biased region" description="Pro residues" evidence="8">
    <location>
        <begin position="1"/>
        <end position="12"/>
    </location>
</feature>
<comment type="catalytic activity">
    <reaction evidence="1 7">
        <text>an N-acyl-D-glucosamine 6-phosphate = an N-acyl-D-mannosamine 6-phosphate</text>
        <dbReference type="Rhea" id="RHEA:23932"/>
        <dbReference type="ChEBI" id="CHEBI:57599"/>
        <dbReference type="ChEBI" id="CHEBI:57666"/>
        <dbReference type="EC" id="5.1.3.9"/>
    </reaction>
</comment>
<name>A0A4Y9F447_9MICC</name>
<dbReference type="InterPro" id="IPR013785">
    <property type="entry name" value="Aldolase_TIM"/>
</dbReference>
<keyword evidence="6 7" id="KW-0119">Carbohydrate metabolism</keyword>
<evidence type="ECO:0000256" key="2">
    <source>
        <dbReference type="ARBA" id="ARBA00002147"/>
    </source>
</evidence>
<reference evidence="9 10" key="1">
    <citation type="submission" date="2019-03" db="EMBL/GenBank/DDBJ databases">
        <title>Diversity of the mouse oral microbiome.</title>
        <authorList>
            <person name="Joseph S."/>
            <person name="Aduse-Opoku J."/>
            <person name="Curtis M."/>
            <person name="Wade W."/>
            <person name="Hashim A."/>
        </authorList>
    </citation>
    <scope>NUCLEOTIDE SEQUENCE [LARGE SCALE GENOMIC DNA]</scope>
    <source>
        <strain evidence="10">irhom_31</strain>
    </source>
</reference>
<sequence length="316" mass="32393">MPSPSGPGPPASPSVTWPPSSTPTSSSSQAAWSTSAPAGGTTWPPPTSAPPWARQPKPPSSVRPWAPTPPCSVPPPSSPTSPPARKNTVFTLDQLTDLLAGQLIVSAQAYPGEPMRDPRTTVQVAASAVLGGAAAVRVQGLADIQFTRTAVEVPVIGLWKDGHDGIFITPTLHHALAVAQAGAHIVALDGTLRDRPDGLTLTQVIDEVHASSNALVMADCDSLDSALAAADAGADFIGTTLAGYTGARPKTDGPDLELIEAIAARELGRPLIAEGRFHTPAQAKAALDAGAHAVVVGTAITHPISITSWFKEAMTQ</sequence>
<dbReference type="Pfam" id="PF04131">
    <property type="entry name" value="NanE"/>
    <property type="match status" value="1"/>
</dbReference>
<organism evidence="9 10">
    <name type="scientific">Rothia nasimurium</name>
    <dbReference type="NCBI Taxonomy" id="85336"/>
    <lineage>
        <taxon>Bacteria</taxon>
        <taxon>Bacillati</taxon>
        <taxon>Actinomycetota</taxon>
        <taxon>Actinomycetes</taxon>
        <taxon>Micrococcales</taxon>
        <taxon>Micrococcaceae</taxon>
        <taxon>Rothia</taxon>
    </lineage>
</organism>
<dbReference type="PANTHER" id="PTHR36204:SF1">
    <property type="entry name" value="N-ACETYLMANNOSAMINE-6-PHOSPHATE 2-EPIMERASE-RELATED"/>
    <property type="match status" value="1"/>
</dbReference>
<evidence type="ECO:0000256" key="7">
    <source>
        <dbReference type="HAMAP-Rule" id="MF_01235"/>
    </source>
</evidence>
<dbReference type="AlphaFoldDB" id="A0A4Y9F447"/>
<dbReference type="GO" id="GO:0019262">
    <property type="term" value="P:N-acetylneuraminate catabolic process"/>
    <property type="evidence" value="ECO:0007669"/>
    <property type="project" value="UniProtKB-UniRule"/>
</dbReference>
<comment type="pathway">
    <text evidence="3 7">Amino-sugar metabolism; N-acetylneuraminate degradation; D-fructose 6-phosphate from N-acetylneuraminate: step 3/5.</text>
</comment>
<dbReference type="InterPro" id="IPR007260">
    <property type="entry name" value="NanE"/>
</dbReference>
<proteinExistence type="inferred from homology"/>
<dbReference type="OrthoDB" id="9781704at2"/>
<dbReference type="EMBL" id="SPQC01000026">
    <property type="protein sequence ID" value="TFU21855.1"/>
    <property type="molecule type" value="Genomic_DNA"/>
</dbReference>
<dbReference type="Proteomes" id="UP000297951">
    <property type="component" value="Unassembled WGS sequence"/>
</dbReference>
<dbReference type="CDD" id="cd04729">
    <property type="entry name" value="NanE"/>
    <property type="match status" value="1"/>
</dbReference>
<protein>
    <recommendedName>
        <fullName evidence="7">Putative N-acetylmannosamine-6-phosphate 2-epimerase</fullName>
        <ecNumber evidence="7">5.1.3.9</ecNumber>
    </recommendedName>
    <alternativeName>
        <fullName evidence="7">ManNAc-6-P epimerase</fullName>
    </alternativeName>
</protein>
<evidence type="ECO:0000256" key="6">
    <source>
        <dbReference type="ARBA" id="ARBA00023277"/>
    </source>
</evidence>
<feature type="compositionally biased region" description="Low complexity" evidence="8">
    <location>
        <begin position="13"/>
        <end position="42"/>
    </location>
</feature>
<dbReference type="STRING" id="85336.A7979_04165"/>
<dbReference type="NCBIfam" id="NF002231">
    <property type="entry name" value="PRK01130.1"/>
    <property type="match status" value="1"/>
</dbReference>
<evidence type="ECO:0000256" key="8">
    <source>
        <dbReference type="SAM" id="MobiDB-lite"/>
    </source>
</evidence>
<evidence type="ECO:0000256" key="1">
    <source>
        <dbReference type="ARBA" id="ARBA00000056"/>
    </source>
</evidence>
<feature type="compositionally biased region" description="Pro residues" evidence="8">
    <location>
        <begin position="56"/>
        <end position="82"/>
    </location>
</feature>
<gene>
    <name evidence="7" type="primary">nanE</name>
    <name evidence="9" type="ORF">E4U03_08055</name>
</gene>
<dbReference type="EC" id="5.1.3.9" evidence="7"/>
<dbReference type="GO" id="GO:0047465">
    <property type="term" value="F:N-acylglucosamine-6-phosphate 2-epimerase activity"/>
    <property type="evidence" value="ECO:0007669"/>
    <property type="project" value="UniProtKB-EC"/>
</dbReference>
<evidence type="ECO:0000313" key="9">
    <source>
        <dbReference type="EMBL" id="TFU21855.1"/>
    </source>
</evidence>
<dbReference type="GO" id="GO:0006053">
    <property type="term" value="P:N-acetylmannosamine catabolic process"/>
    <property type="evidence" value="ECO:0007669"/>
    <property type="project" value="TreeGrafter"/>
</dbReference>
<dbReference type="UniPathway" id="UPA00629">
    <property type="reaction ID" value="UER00682"/>
</dbReference>
<dbReference type="PANTHER" id="PTHR36204">
    <property type="entry name" value="N-ACETYLMANNOSAMINE-6-PHOSPHATE 2-EPIMERASE-RELATED"/>
    <property type="match status" value="1"/>
</dbReference>
<comment type="similarity">
    <text evidence="4 7">Belongs to the NanE family.</text>
</comment>
<comment type="function">
    <text evidence="2 7">Converts N-acetylmannosamine-6-phosphate (ManNAc-6-P) to N-acetylglucosamine-6-phosphate (GlcNAc-6-P).</text>
</comment>
<comment type="caution">
    <text evidence="9">The sequence shown here is derived from an EMBL/GenBank/DDBJ whole genome shotgun (WGS) entry which is preliminary data.</text>
</comment>